<comment type="caution">
    <text evidence="1">The sequence shown here is derived from an EMBL/GenBank/DDBJ whole genome shotgun (WGS) entry which is preliminary data.</text>
</comment>
<reference evidence="2" key="1">
    <citation type="journal article" date="2023" name="Proc. Natl. Acad. Sci. U.S.A.">
        <title>Genomic and structural basis for evolution of tropane alkaloid biosynthesis.</title>
        <authorList>
            <person name="Wanga Y.-J."/>
            <person name="Taina T."/>
            <person name="Yua J.-Y."/>
            <person name="Lia J."/>
            <person name="Xua B."/>
            <person name="Chenc J."/>
            <person name="D'Auriad J.C."/>
            <person name="Huanga J.-P."/>
            <person name="Huanga S.-X."/>
        </authorList>
    </citation>
    <scope>NUCLEOTIDE SEQUENCE [LARGE SCALE GENOMIC DNA]</scope>
    <source>
        <strain evidence="2">cv. KIB-2019</strain>
    </source>
</reference>
<protein>
    <submittedName>
        <fullName evidence="1">Uncharacterized protein</fullName>
    </submittedName>
</protein>
<organism evidence="1 2">
    <name type="scientific">Anisodus acutangulus</name>
    <dbReference type="NCBI Taxonomy" id="402998"/>
    <lineage>
        <taxon>Eukaryota</taxon>
        <taxon>Viridiplantae</taxon>
        <taxon>Streptophyta</taxon>
        <taxon>Embryophyta</taxon>
        <taxon>Tracheophyta</taxon>
        <taxon>Spermatophyta</taxon>
        <taxon>Magnoliopsida</taxon>
        <taxon>eudicotyledons</taxon>
        <taxon>Gunneridae</taxon>
        <taxon>Pentapetalae</taxon>
        <taxon>asterids</taxon>
        <taxon>lamiids</taxon>
        <taxon>Solanales</taxon>
        <taxon>Solanaceae</taxon>
        <taxon>Solanoideae</taxon>
        <taxon>Hyoscyameae</taxon>
        <taxon>Anisodus</taxon>
    </lineage>
</organism>
<proteinExistence type="predicted"/>
<name>A0A9Q1R639_9SOLA</name>
<evidence type="ECO:0000313" key="2">
    <source>
        <dbReference type="Proteomes" id="UP001152561"/>
    </source>
</evidence>
<evidence type="ECO:0000313" key="1">
    <source>
        <dbReference type="EMBL" id="KAJ8544128.1"/>
    </source>
</evidence>
<accession>A0A9Q1R639</accession>
<dbReference type="AlphaFoldDB" id="A0A9Q1R639"/>
<sequence>MDKVDSPMLRNGDGFEERKVKLLLPRERVEKNLHLDEESTEIVTVSSPSKENNEERLHAISSSEEMLPKELNIKDTFNSFYAEFLTNVEEREAKRDEGVTMLE</sequence>
<keyword evidence="2" id="KW-1185">Reference proteome</keyword>
<dbReference type="EMBL" id="JAJAGQ010000014">
    <property type="protein sequence ID" value="KAJ8544128.1"/>
    <property type="molecule type" value="Genomic_DNA"/>
</dbReference>
<gene>
    <name evidence="1" type="ORF">K7X08_028639</name>
</gene>
<dbReference type="Proteomes" id="UP001152561">
    <property type="component" value="Unassembled WGS sequence"/>
</dbReference>